<protein>
    <recommendedName>
        <fullName evidence="4">Serine-threonine/tyrosine-protein kinase catalytic domain-containing protein</fullName>
    </recommendedName>
</protein>
<dbReference type="Gene3D" id="1.10.510.10">
    <property type="entry name" value="Transferase(Phosphotransferase) domain 1"/>
    <property type="match status" value="1"/>
</dbReference>
<comment type="caution">
    <text evidence="2">The sequence shown here is derived from an EMBL/GenBank/DDBJ whole genome shotgun (WGS) entry which is preliminary data.</text>
</comment>
<dbReference type="AlphaFoldDB" id="A0A397JJ83"/>
<dbReference type="PANTHER" id="PTHR11102:SF160">
    <property type="entry name" value="ERAD-ASSOCIATED E3 UBIQUITIN-PROTEIN LIGASE COMPONENT HRD3"/>
    <property type="match status" value="1"/>
</dbReference>
<dbReference type="InterPro" id="IPR011009">
    <property type="entry name" value="Kinase-like_dom_sf"/>
</dbReference>
<keyword evidence="3" id="KW-1185">Reference proteome</keyword>
<comment type="similarity">
    <text evidence="1">Belongs to the sel-1 family.</text>
</comment>
<dbReference type="InterPro" id="IPR006597">
    <property type="entry name" value="Sel1-like"/>
</dbReference>
<dbReference type="InterPro" id="IPR011990">
    <property type="entry name" value="TPR-like_helical_dom_sf"/>
</dbReference>
<evidence type="ECO:0000313" key="2">
    <source>
        <dbReference type="EMBL" id="RHZ88415.1"/>
    </source>
</evidence>
<dbReference type="Proteomes" id="UP000266861">
    <property type="component" value="Unassembled WGS sequence"/>
</dbReference>
<dbReference type="SUPFAM" id="SSF81901">
    <property type="entry name" value="HCP-like"/>
    <property type="match status" value="1"/>
</dbReference>
<reference evidence="2 3" key="1">
    <citation type="submission" date="2018-08" db="EMBL/GenBank/DDBJ databases">
        <title>Genome and evolution of the arbuscular mycorrhizal fungus Diversispora epigaea (formerly Glomus versiforme) and its bacterial endosymbionts.</title>
        <authorList>
            <person name="Sun X."/>
            <person name="Fei Z."/>
            <person name="Harrison M."/>
        </authorList>
    </citation>
    <scope>NUCLEOTIDE SEQUENCE [LARGE SCALE GENOMIC DNA]</scope>
    <source>
        <strain evidence="2 3">IT104</strain>
    </source>
</reference>
<name>A0A397JJ83_9GLOM</name>
<gene>
    <name evidence="2" type="ORF">Glove_23g77</name>
</gene>
<dbReference type="Pfam" id="PF08238">
    <property type="entry name" value="Sel1"/>
    <property type="match status" value="7"/>
</dbReference>
<evidence type="ECO:0000256" key="1">
    <source>
        <dbReference type="ARBA" id="ARBA00038101"/>
    </source>
</evidence>
<evidence type="ECO:0008006" key="4">
    <source>
        <dbReference type="Google" id="ProtNLM"/>
    </source>
</evidence>
<dbReference type="PANTHER" id="PTHR11102">
    <property type="entry name" value="SEL-1-LIKE PROTEIN"/>
    <property type="match status" value="1"/>
</dbReference>
<proteinExistence type="inferred from homology"/>
<dbReference type="STRING" id="1348612.A0A397JJ83"/>
<dbReference type="SUPFAM" id="SSF56112">
    <property type="entry name" value="Protein kinase-like (PK-like)"/>
    <property type="match status" value="1"/>
</dbReference>
<sequence length="446" mass="50528">MESLSNVDLLNDIVKGKREMDIPGTPPKYKEIYIDCWKHNRNSRPNISQVVENLSEIIISDAIVEFETHRSQPYNVANEIISVKLEKPNIQKKVLEVHPDPPFVDKSAEAEVFIKDLFEFFSDIIEKQVEHSQSIMMKNYIEEHKKNPVEVLCEMISHLSHSWFTSLIGFFYKNGIGTITDNKMAFKFFSIAANEIIDTSSSNPSSLMKLYNKNKEIGTTFLADMHLEGIGIEKDEKKAYQIYSKLANEGSVIALIGVAGFYIKGSCVEKNEEKAFELCLKSAEKGIILAQCIVGLLYEHGLGTPKDAAKEFQWYMKAALAGNIIAICRAGHCYKNGIGVGKDEKEAFKLYSKAAEQGNLEAQFSLGNLYENGYGMNKDQAKAFEWYKKAAECDYIDAQYKVGKFFYEGCGIKKDIVKAIYWLNKAKENKNKKATKLLEEIINKIK</sequence>
<accession>A0A397JJ83</accession>
<dbReference type="InterPro" id="IPR050767">
    <property type="entry name" value="Sel1_AlgK"/>
</dbReference>
<dbReference type="EMBL" id="PQFF01000021">
    <property type="protein sequence ID" value="RHZ88415.1"/>
    <property type="molecule type" value="Genomic_DNA"/>
</dbReference>
<dbReference type="OrthoDB" id="2384430at2759"/>
<dbReference type="Gene3D" id="1.25.40.10">
    <property type="entry name" value="Tetratricopeptide repeat domain"/>
    <property type="match status" value="1"/>
</dbReference>
<evidence type="ECO:0000313" key="3">
    <source>
        <dbReference type="Proteomes" id="UP000266861"/>
    </source>
</evidence>
<dbReference type="SMART" id="SM00671">
    <property type="entry name" value="SEL1"/>
    <property type="match status" value="7"/>
</dbReference>
<organism evidence="2 3">
    <name type="scientific">Diversispora epigaea</name>
    <dbReference type="NCBI Taxonomy" id="1348612"/>
    <lineage>
        <taxon>Eukaryota</taxon>
        <taxon>Fungi</taxon>
        <taxon>Fungi incertae sedis</taxon>
        <taxon>Mucoromycota</taxon>
        <taxon>Glomeromycotina</taxon>
        <taxon>Glomeromycetes</taxon>
        <taxon>Diversisporales</taxon>
        <taxon>Diversisporaceae</taxon>
        <taxon>Diversispora</taxon>
    </lineage>
</organism>